<dbReference type="GO" id="GO:0016020">
    <property type="term" value="C:membrane"/>
    <property type="evidence" value="ECO:0007669"/>
    <property type="project" value="InterPro"/>
</dbReference>
<reference evidence="7 8" key="1">
    <citation type="submission" date="2015-12" db="EMBL/GenBank/DDBJ databases">
        <authorList>
            <person name="Shamseldin A."/>
            <person name="Moawad H."/>
            <person name="Abd El-Rahim W.M."/>
            <person name="Sadowsky M.J."/>
        </authorList>
    </citation>
    <scope>NUCLEOTIDE SEQUENCE [LARGE SCALE GENOMIC DNA]</scope>
    <source>
        <strain evidence="7 8">DG5B</strain>
    </source>
</reference>
<dbReference type="InterPro" id="IPR006076">
    <property type="entry name" value="FAD-dep_OxRdtase"/>
</dbReference>
<dbReference type="Proteomes" id="UP000059542">
    <property type="component" value="Chromosome"/>
</dbReference>
<evidence type="ECO:0000256" key="1">
    <source>
        <dbReference type="ARBA" id="ARBA00022714"/>
    </source>
</evidence>
<feature type="domain" description="Rieske" evidence="6">
    <location>
        <begin position="441"/>
        <end position="524"/>
    </location>
</feature>
<evidence type="ECO:0000313" key="8">
    <source>
        <dbReference type="Proteomes" id="UP000059542"/>
    </source>
</evidence>
<dbReference type="Pfam" id="PF00355">
    <property type="entry name" value="Rieske"/>
    <property type="match status" value="1"/>
</dbReference>
<evidence type="ECO:0000256" key="4">
    <source>
        <dbReference type="ARBA" id="ARBA00023014"/>
    </source>
</evidence>
<dbReference type="OrthoDB" id="9767869at2"/>
<name>A0A0U4BEV3_9BACT</name>
<dbReference type="KEGG" id="hyg:AUC43_08350"/>
<dbReference type="GO" id="GO:0051537">
    <property type="term" value="F:2 iron, 2 sulfur cluster binding"/>
    <property type="evidence" value="ECO:0007669"/>
    <property type="project" value="UniProtKB-KW"/>
</dbReference>
<gene>
    <name evidence="7" type="ORF">AUC43_08350</name>
</gene>
<accession>A0A0U4BEV3</accession>
<dbReference type="GO" id="GO:0005737">
    <property type="term" value="C:cytoplasm"/>
    <property type="evidence" value="ECO:0007669"/>
    <property type="project" value="TreeGrafter"/>
</dbReference>
<evidence type="ECO:0000259" key="6">
    <source>
        <dbReference type="PROSITE" id="PS51296"/>
    </source>
</evidence>
<protein>
    <submittedName>
        <fullName evidence="7">Oxidoreductase</fullName>
    </submittedName>
</protein>
<dbReference type="Gene3D" id="3.50.50.60">
    <property type="entry name" value="FAD/NAD(P)-binding domain"/>
    <property type="match status" value="1"/>
</dbReference>
<evidence type="ECO:0000256" key="2">
    <source>
        <dbReference type="ARBA" id="ARBA00022723"/>
    </source>
</evidence>
<evidence type="ECO:0000256" key="3">
    <source>
        <dbReference type="ARBA" id="ARBA00023004"/>
    </source>
</evidence>
<dbReference type="SUPFAM" id="SSF50022">
    <property type="entry name" value="ISP domain"/>
    <property type="match status" value="1"/>
</dbReference>
<dbReference type="PRINTS" id="PR00162">
    <property type="entry name" value="RIESKE"/>
</dbReference>
<evidence type="ECO:0000256" key="5">
    <source>
        <dbReference type="ARBA" id="ARBA00023157"/>
    </source>
</evidence>
<dbReference type="InterPro" id="IPR017941">
    <property type="entry name" value="Rieske_2Fe-2S"/>
</dbReference>
<dbReference type="PROSITE" id="PS51296">
    <property type="entry name" value="RIESKE"/>
    <property type="match status" value="1"/>
</dbReference>
<dbReference type="InterPro" id="IPR036922">
    <property type="entry name" value="Rieske_2Fe-2S_sf"/>
</dbReference>
<dbReference type="PANTHER" id="PTHR13847">
    <property type="entry name" value="SARCOSINE DEHYDROGENASE-RELATED"/>
    <property type="match status" value="1"/>
</dbReference>
<dbReference type="InterPro" id="IPR005805">
    <property type="entry name" value="Rieske_Fe-S_prot_C"/>
</dbReference>
<keyword evidence="4" id="KW-0411">Iron-sulfur</keyword>
<keyword evidence="8" id="KW-1185">Reference proteome</keyword>
<dbReference type="PANTHER" id="PTHR13847:SF281">
    <property type="entry name" value="FAD DEPENDENT OXIDOREDUCTASE DOMAIN-CONTAINING PROTEIN"/>
    <property type="match status" value="1"/>
</dbReference>
<dbReference type="Gene3D" id="2.102.10.10">
    <property type="entry name" value="Rieske [2Fe-2S] iron-sulphur domain"/>
    <property type="match status" value="1"/>
</dbReference>
<dbReference type="EMBL" id="CP013909">
    <property type="protein sequence ID" value="ALW85099.1"/>
    <property type="molecule type" value="Genomic_DNA"/>
</dbReference>
<dbReference type="GO" id="GO:0046872">
    <property type="term" value="F:metal ion binding"/>
    <property type="evidence" value="ECO:0007669"/>
    <property type="project" value="UniProtKB-KW"/>
</dbReference>
<dbReference type="CDD" id="cd03477">
    <property type="entry name" value="Rieske_YhfW_C"/>
    <property type="match status" value="1"/>
</dbReference>
<keyword evidence="1" id="KW-0001">2Fe-2S</keyword>
<organism evidence="7 8">
    <name type="scientific">Hymenobacter sedentarius</name>
    <dbReference type="NCBI Taxonomy" id="1411621"/>
    <lineage>
        <taxon>Bacteria</taxon>
        <taxon>Pseudomonadati</taxon>
        <taxon>Bacteroidota</taxon>
        <taxon>Cytophagia</taxon>
        <taxon>Cytophagales</taxon>
        <taxon>Hymenobacteraceae</taxon>
        <taxon>Hymenobacter</taxon>
    </lineage>
</organism>
<dbReference type="RefSeq" id="WP_068191841.1">
    <property type="nucleotide sequence ID" value="NZ_CP013909.1"/>
</dbReference>
<dbReference type="Pfam" id="PF01266">
    <property type="entry name" value="DAO"/>
    <property type="match status" value="1"/>
</dbReference>
<keyword evidence="3" id="KW-0408">Iron</keyword>
<keyword evidence="5" id="KW-1015">Disulfide bond</keyword>
<dbReference type="InterPro" id="IPR036188">
    <property type="entry name" value="FAD/NAD-bd_sf"/>
</dbReference>
<dbReference type="InterPro" id="IPR038010">
    <property type="entry name" value="YhfW_C"/>
</dbReference>
<dbReference type="Gene3D" id="3.30.9.10">
    <property type="entry name" value="D-Amino Acid Oxidase, subunit A, domain 2"/>
    <property type="match status" value="1"/>
</dbReference>
<dbReference type="AlphaFoldDB" id="A0A0U4BEV3"/>
<dbReference type="FunFam" id="2.102.10.10:FF:000014">
    <property type="entry name" value="Oxidoreductase, FAD dependent"/>
    <property type="match status" value="1"/>
</dbReference>
<dbReference type="SUPFAM" id="SSF51905">
    <property type="entry name" value="FAD/NAD(P)-binding domain"/>
    <property type="match status" value="1"/>
</dbReference>
<keyword evidence="2" id="KW-0479">Metal-binding</keyword>
<sequence>MPTKIPNPARTSGATISSWFGTAPALPPFEPLAEDTTTDVVIVGGGIAGLTTAYLLSKEGHKVLLLEDGELASGESGRTTAHLSYALDDRYATLENLFGREGAQLAAESHASAIDKIEQIVQAEQIDCDFTRLDGFLFLHADGTHQELMEERDAAHRAGLPAVEWLPNAGTTGFEPGECLRWPGQGQFHILKYLAGLTQAIVLQGGRICTRTHVSEVHGGPHAHIVTEDGTVARAKRAIVVATNTPFNDRVVMHTKQHPYRTYVVGARVPKGSVTKALYWDMADPYHYVRLQEVSAGPRGGQTDYDLLIVGGEDHKTGQADDPSAHLRCLEEWTRDRFPMVRDFEYRWSGQVMEPTDGLGYAGRNPLDADNVFIITGDSGHGMTHGTLGPMVVADLLAGRDNAWAKLYDPGRITLKRESAQEYLKENLNVAIEYTDLLTGGDVSTVEEIPNGSGAVMRRGITKVAVYKDEKGAVHECSAICPHLHCVVHWNGLEKSWDCPCHGSRFTALGELLSGPANTGLAPA</sequence>
<proteinExistence type="predicted"/>
<evidence type="ECO:0000313" key="7">
    <source>
        <dbReference type="EMBL" id="ALW85099.1"/>
    </source>
</evidence>
<dbReference type="STRING" id="1411621.AUC43_08350"/>